<evidence type="ECO:0008006" key="3">
    <source>
        <dbReference type="Google" id="ProtNLM"/>
    </source>
</evidence>
<sequence>MEPNTPTNTTPIYLTQDKSIPEHIINLDRNLRGIRAEIDVKIHNFSVYEGKDRVDFLTVLDAIAKELDSAINNLETLVGLANTQSDEEKSAFYQGETMQKLYGIITEKLNKITEIRKKL</sequence>
<proteinExistence type="predicted"/>
<protein>
    <recommendedName>
        <fullName evidence="3">Coiled-coil protein</fullName>
    </recommendedName>
</protein>
<organism evidence="1 2">
    <name type="scientific">Legionella worsleiensis</name>
    <dbReference type="NCBI Taxonomy" id="45076"/>
    <lineage>
        <taxon>Bacteria</taxon>
        <taxon>Pseudomonadati</taxon>
        <taxon>Pseudomonadota</taxon>
        <taxon>Gammaproteobacteria</taxon>
        <taxon>Legionellales</taxon>
        <taxon>Legionellaceae</taxon>
        <taxon>Legionella</taxon>
    </lineage>
</organism>
<evidence type="ECO:0000313" key="1">
    <source>
        <dbReference type="EMBL" id="KTD81637.1"/>
    </source>
</evidence>
<dbReference type="PATRIC" id="fig|45076.6.peg.461"/>
<dbReference type="Proteomes" id="UP000054662">
    <property type="component" value="Unassembled WGS sequence"/>
</dbReference>
<dbReference type="RefSeq" id="WP_147279859.1">
    <property type="nucleotide sequence ID" value="NZ_CBCRUR010000005.1"/>
</dbReference>
<keyword evidence="2" id="KW-1185">Reference proteome</keyword>
<gene>
    <name evidence="1" type="ORF">Lwor_0419</name>
</gene>
<dbReference type="OrthoDB" id="5639050at2"/>
<dbReference type="AlphaFoldDB" id="A0A0W1AJV3"/>
<evidence type="ECO:0000313" key="2">
    <source>
        <dbReference type="Proteomes" id="UP000054662"/>
    </source>
</evidence>
<dbReference type="EMBL" id="LNZC01000003">
    <property type="protein sequence ID" value="KTD81637.1"/>
    <property type="molecule type" value="Genomic_DNA"/>
</dbReference>
<comment type="caution">
    <text evidence="1">The sequence shown here is derived from an EMBL/GenBank/DDBJ whole genome shotgun (WGS) entry which is preliminary data.</text>
</comment>
<accession>A0A0W1AJV3</accession>
<dbReference type="STRING" id="45076.Lwor_0419"/>
<reference evidence="1 2" key="1">
    <citation type="submission" date="2015-11" db="EMBL/GenBank/DDBJ databases">
        <title>Genomic analysis of 38 Legionella species identifies large and diverse effector repertoires.</title>
        <authorList>
            <person name="Burstein D."/>
            <person name="Amaro F."/>
            <person name="Zusman T."/>
            <person name="Lifshitz Z."/>
            <person name="Cohen O."/>
            <person name="Gilbert J.A."/>
            <person name="Pupko T."/>
            <person name="Shuman H.A."/>
            <person name="Segal G."/>
        </authorList>
    </citation>
    <scope>NUCLEOTIDE SEQUENCE [LARGE SCALE GENOMIC DNA]</scope>
    <source>
        <strain evidence="1 2">ATCC 49508</strain>
    </source>
</reference>
<name>A0A0W1AJV3_9GAMM</name>